<protein>
    <recommendedName>
        <fullName evidence="4">CCHC-type domain-containing protein</fullName>
    </recommendedName>
</protein>
<accession>A0A0L6UM84</accession>
<comment type="caution">
    <text evidence="5">The sequence shown here is derived from an EMBL/GenBank/DDBJ whole genome shotgun (WGS) entry which is preliminary data.</text>
</comment>
<dbReference type="InterPro" id="IPR036875">
    <property type="entry name" value="Znf_CCHC_sf"/>
</dbReference>
<keyword evidence="2" id="KW-0863">Zinc-finger</keyword>
<dbReference type="AlphaFoldDB" id="A0A0L6UM84"/>
<reference evidence="5 6" key="1">
    <citation type="submission" date="2015-08" db="EMBL/GenBank/DDBJ databases">
        <title>Next Generation Sequencing and Analysis of the Genome of Puccinia sorghi L Schw, the Causal Agent of Maize Common Rust.</title>
        <authorList>
            <person name="Rochi L."/>
            <person name="Burguener G."/>
            <person name="Darino M."/>
            <person name="Turjanski A."/>
            <person name="Kreff E."/>
            <person name="Dieguez M.J."/>
            <person name="Sacco F."/>
        </authorList>
    </citation>
    <scope>NUCLEOTIDE SEQUENCE [LARGE SCALE GENOMIC DNA]</scope>
    <source>
        <strain evidence="5 6">RO10H11247</strain>
    </source>
</reference>
<evidence type="ECO:0000259" key="4">
    <source>
        <dbReference type="PROSITE" id="PS50158"/>
    </source>
</evidence>
<evidence type="ECO:0000256" key="3">
    <source>
        <dbReference type="SAM" id="Phobius"/>
    </source>
</evidence>
<organism evidence="5 6">
    <name type="scientific">Puccinia sorghi</name>
    <dbReference type="NCBI Taxonomy" id="27349"/>
    <lineage>
        <taxon>Eukaryota</taxon>
        <taxon>Fungi</taxon>
        <taxon>Dikarya</taxon>
        <taxon>Basidiomycota</taxon>
        <taxon>Pucciniomycotina</taxon>
        <taxon>Pucciniomycetes</taxon>
        <taxon>Pucciniales</taxon>
        <taxon>Pucciniaceae</taxon>
        <taxon>Puccinia</taxon>
    </lineage>
</organism>
<dbReference type="Gene3D" id="4.10.60.10">
    <property type="entry name" value="Zinc finger, CCHC-type"/>
    <property type="match status" value="1"/>
</dbReference>
<dbReference type="Pfam" id="PF00098">
    <property type="entry name" value="zf-CCHC"/>
    <property type="match status" value="1"/>
</dbReference>
<dbReference type="VEuPathDB" id="FungiDB:VP01_488g3"/>
<dbReference type="InterPro" id="IPR001878">
    <property type="entry name" value="Znf_CCHC"/>
</dbReference>
<dbReference type="PROSITE" id="PS50158">
    <property type="entry name" value="ZF_CCHC"/>
    <property type="match status" value="1"/>
</dbReference>
<keyword evidence="2" id="KW-0479">Metal-binding</keyword>
<evidence type="ECO:0000313" key="5">
    <source>
        <dbReference type="EMBL" id="KNZ49636.1"/>
    </source>
</evidence>
<dbReference type="GO" id="GO:0003676">
    <property type="term" value="F:nucleic acid binding"/>
    <property type="evidence" value="ECO:0007669"/>
    <property type="project" value="InterPro"/>
</dbReference>
<dbReference type="OrthoDB" id="2517831at2759"/>
<sequence length="392" mass="44286">MPSAAATAETRSHPLAYISSTLVAVTHSKQPIDTQGQLSQALEDNRSRRLADEDRRNTVSIIAATVILIRKKDHLLPDSSNYRKWARWIQELASQFIYDTDFFSKPNSNVHHEWIGQAILLHSVESSLEDKISGLLMCFIAFKSLKTWFSSACRSAQITMLMKLLRVDLDNHPTTAFYAAKMKDIVANLKDLNIKILVATSSDSSCKSIRKMGNQTMRILPGRLSLHRTGRKPLLLQNRPVAPTRDVVDNNPFTSQATHNTNCHICNQPGHWSNNCPHRKKPSRKPYQPPNMFQNPNPYFNPYCPIFVAPDMVPGNHPYSFPNFPYPSPQFTLPNTSQNAQSTNPHANGSGISLNQFILLLFHLFLLIHHLYILTLCLLCLCVLLNLLFCSS</sequence>
<name>A0A0L6UM84_9BASI</name>
<dbReference type="Proteomes" id="UP000037035">
    <property type="component" value="Unassembled WGS sequence"/>
</dbReference>
<evidence type="ECO:0000256" key="1">
    <source>
        <dbReference type="ARBA" id="ARBA00022664"/>
    </source>
</evidence>
<feature type="domain" description="CCHC-type" evidence="4">
    <location>
        <begin position="263"/>
        <end position="277"/>
    </location>
</feature>
<keyword evidence="3" id="KW-1133">Transmembrane helix</keyword>
<dbReference type="GO" id="GO:0008270">
    <property type="term" value="F:zinc ion binding"/>
    <property type="evidence" value="ECO:0007669"/>
    <property type="project" value="UniProtKB-KW"/>
</dbReference>
<dbReference type="EMBL" id="LAVV01010042">
    <property type="protein sequence ID" value="KNZ49636.1"/>
    <property type="molecule type" value="Genomic_DNA"/>
</dbReference>
<dbReference type="SUPFAM" id="SSF57756">
    <property type="entry name" value="Retrovirus zinc finger-like domains"/>
    <property type="match status" value="1"/>
</dbReference>
<feature type="transmembrane region" description="Helical" evidence="3">
    <location>
        <begin position="357"/>
        <end position="389"/>
    </location>
</feature>
<gene>
    <name evidence="5" type="ORF">VP01_488g3</name>
</gene>
<evidence type="ECO:0000313" key="6">
    <source>
        <dbReference type="Proteomes" id="UP000037035"/>
    </source>
</evidence>
<keyword evidence="6" id="KW-1185">Reference proteome</keyword>
<dbReference type="GO" id="GO:0006397">
    <property type="term" value="P:mRNA processing"/>
    <property type="evidence" value="ECO:0007669"/>
    <property type="project" value="UniProtKB-KW"/>
</dbReference>
<dbReference type="SMART" id="SM00343">
    <property type="entry name" value="ZnF_C2HC"/>
    <property type="match status" value="1"/>
</dbReference>
<keyword evidence="1" id="KW-0507">mRNA processing</keyword>
<keyword evidence="3" id="KW-0812">Transmembrane</keyword>
<keyword evidence="2" id="KW-0862">Zinc</keyword>
<proteinExistence type="predicted"/>
<evidence type="ECO:0000256" key="2">
    <source>
        <dbReference type="PROSITE-ProRule" id="PRU00047"/>
    </source>
</evidence>
<keyword evidence="3" id="KW-0472">Membrane</keyword>